<keyword evidence="1" id="KW-0732">Signal</keyword>
<dbReference type="OMA" id="PEYMGYK"/>
<dbReference type="EMBL" id="CU928168">
    <property type="protein sequence ID" value="CAR23009.1"/>
    <property type="molecule type" value="Genomic_DNA"/>
</dbReference>
<dbReference type="RefSeq" id="XP_002553447.1">
    <property type="nucleotide sequence ID" value="XM_002553401.1"/>
</dbReference>
<evidence type="ECO:0000259" key="2">
    <source>
        <dbReference type="PROSITE" id="PS51820"/>
    </source>
</evidence>
<feature type="chain" id="PRO_5002950362" evidence="1">
    <location>
        <begin position="23"/>
        <end position="323"/>
    </location>
</feature>
<dbReference type="GeneID" id="8295696"/>
<keyword evidence="4" id="KW-1185">Reference proteome</keyword>
<dbReference type="Proteomes" id="UP000002036">
    <property type="component" value="Chromosome D"/>
</dbReference>
<feature type="domain" description="PA14" evidence="2">
    <location>
        <begin position="74"/>
        <end position="231"/>
    </location>
</feature>
<evidence type="ECO:0000313" key="4">
    <source>
        <dbReference type="Proteomes" id="UP000002036"/>
    </source>
</evidence>
<accession>C5DFQ4</accession>
<dbReference type="FunCoup" id="C5DFQ4">
    <property type="interactions" value="32"/>
</dbReference>
<dbReference type="AlphaFoldDB" id="C5DFQ4"/>
<dbReference type="KEGG" id="lth:KLTH0D17050g"/>
<dbReference type="InterPro" id="IPR018871">
    <property type="entry name" value="GLEYA_adhesin_domain"/>
</dbReference>
<feature type="signal peptide" evidence="1">
    <location>
        <begin position="1"/>
        <end position="22"/>
    </location>
</feature>
<dbReference type="Gene3D" id="2.60.120.1560">
    <property type="match status" value="1"/>
</dbReference>
<dbReference type="InterPro" id="IPR037524">
    <property type="entry name" value="PA14/GLEYA"/>
</dbReference>
<dbReference type="eggNOG" id="ENOG502S8JT">
    <property type="taxonomic scope" value="Eukaryota"/>
</dbReference>
<evidence type="ECO:0000256" key="1">
    <source>
        <dbReference type="SAM" id="SignalP"/>
    </source>
</evidence>
<dbReference type="PROSITE" id="PS51820">
    <property type="entry name" value="PA14"/>
    <property type="match status" value="1"/>
</dbReference>
<dbReference type="Pfam" id="PF10528">
    <property type="entry name" value="GLEYA"/>
    <property type="match status" value="1"/>
</dbReference>
<evidence type="ECO:0000313" key="3">
    <source>
        <dbReference type="EMBL" id="CAR23009.1"/>
    </source>
</evidence>
<dbReference type="SMART" id="SM00758">
    <property type="entry name" value="PA14"/>
    <property type="match status" value="1"/>
</dbReference>
<gene>
    <name evidence="3" type="ordered locus">KLTH0D17050g</name>
</gene>
<dbReference type="HOGENOM" id="CLU_055382_0_0_1"/>
<organism evidence="3 4">
    <name type="scientific">Lachancea thermotolerans (strain ATCC 56472 / CBS 6340 / NRRL Y-8284)</name>
    <name type="common">Yeast</name>
    <name type="synonym">Kluyveromyces thermotolerans</name>
    <dbReference type="NCBI Taxonomy" id="559295"/>
    <lineage>
        <taxon>Eukaryota</taxon>
        <taxon>Fungi</taxon>
        <taxon>Dikarya</taxon>
        <taxon>Ascomycota</taxon>
        <taxon>Saccharomycotina</taxon>
        <taxon>Saccharomycetes</taxon>
        <taxon>Saccharomycetales</taxon>
        <taxon>Saccharomycetaceae</taxon>
        <taxon>Lachancea</taxon>
    </lineage>
</organism>
<dbReference type="InterPro" id="IPR011658">
    <property type="entry name" value="PA14_dom"/>
</dbReference>
<reference evidence="3 4" key="1">
    <citation type="journal article" date="2009" name="Genome Res.">
        <title>Comparative genomics of protoploid Saccharomycetaceae.</title>
        <authorList>
            <consortium name="The Genolevures Consortium"/>
            <person name="Souciet J.-L."/>
            <person name="Dujon B."/>
            <person name="Gaillardin C."/>
            <person name="Johnston M."/>
            <person name="Baret P.V."/>
            <person name="Cliften P."/>
            <person name="Sherman D.J."/>
            <person name="Weissenbach J."/>
            <person name="Westhof E."/>
            <person name="Wincker P."/>
            <person name="Jubin C."/>
            <person name="Poulain J."/>
            <person name="Barbe V."/>
            <person name="Segurens B."/>
            <person name="Artiguenave F."/>
            <person name="Anthouard V."/>
            <person name="Vacherie B."/>
            <person name="Val M.-E."/>
            <person name="Fulton R.S."/>
            <person name="Minx P."/>
            <person name="Wilson R."/>
            <person name="Durrens P."/>
            <person name="Jean G."/>
            <person name="Marck C."/>
            <person name="Martin T."/>
            <person name="Nikolski M."/>
            <person name="Rolland T."/>
            <person name="Seret M.-L."/>
            <person name="Casaregola S."/>
            <person name="Despons L."/>
            <person name="Fairhead C."/>
            <person name="Fischer G."/>
            <person name="Lafontaine I."/>
            <person name="Leh V."/>
            <person name="Lemaire M."/>
            <person name="de Montigny J."/>
            <person name="Neuveglise C."/>
            <person name="Thierry A."/>
            <person name="Blanc-Lenfle I."/>
            <person name="Bleykasten C."/>
            <person name="Diffels J."/>
            <person name="Fritsch E."/>
            <person name="Frangeul L."/>
            <person name="Goeffon A."/>
            <person name="Jauniaux N."/>
            <person name="Kachouri-Lafond R."/>
            <person name="Payen C."/>
            <person name="Potier S."/>
            <person name="Pribylova L."/>
            <person name="Ozanne C."/>
            <person name="Richard G.-F."/>
            <person name="Sacerdot C."/>
            <person name="Straub M.-L."/>
            <person name="Talla E."/>
        </authorList>
    </citation>
    <scope>NUCLEOTIDE SEQUENCE [LARGE SCALE GENOMIC DNA]</scope>
    <source>
        <strain evidence="4">ATCC 56472 / CBS 6340 / NRRL Y-8284</strain>
    </source>
</reference>
<dbReference type="STRING" id="559295.C5DFQ4"/>
<sequence length="323" mass="34876">MIGPIPVLFQLLLVLLVRVSHAAQVDGGAILGCNPSQVTKGFSVSYYSLPLTKTGSCWNPVYSQDSYLHGGYETFGNGKLGSSSGVTNVSFYTGTKGFSSCGTVNALLPPNWNYDKPISLSNFSMLLTGYFLPPVTGTYSLDVAYVDDLAYINVGAGSAFNCCQVASSSSNPGPFILQTKWPDTSSSVKIDLVAGYYYPIRFFFTNRNYAGGLKFYFTSPDGVQHTTWDDYIFSATDGDRCDIKPESSTSYWTRSDSSTYTVVSTYTNTKGDLTTGQVVVEEIPTTYTVSTTTTQQWTGTETVTSTSLFTTTGTDGLATVNTL</sequence>
<protein>
    <submittedName>
        <fullName evidence="3">KLTH0D17050p</fullName>
    </submittedName>
</protein>
<dbReference type="SUPFAM" id="SSF56988">
    <property type="entry name" value="Anthrax protective antigen"/>
    <property type="match status" value="1"/>
</dbReference>
<dbReference type="InParanoid" id="C5DFQ4"/>
<proteinExistence type="predicted"/>
<dbReference type="OrthoDB" id="4036630at2759"/>
<name>C5DFQ4_LACTC</name>